<proteinExistence type="predicted"/>
<sequence>MPVNNGIYIQGTSSLDGAVGDIYTHPRNHTCGFCRPCEYPHHYRKTCGEIIHCGAVSEHFRDKHGIVDMGRHLSITCMWTNCWKEMSRHNFVRHVREQHLFHSRP</sequence>
<evidence type="ECO:0008006" key="3">
    <source>
        <dbReference type="Google" id="ProtNLM"/>
    </source>
</evidence>
<dbReference type="Proteomes" id="UP000053989">
    <property type="component" value="Unassembled WGS sequence"/>
</dbReference>
<dbReference type="HOGENOM" id="CLU_141770_0_0_1"/>
<organism evidence="1 2">
    <name type="scientific">Scleroderma citrinum Foug A</name>
    <dbReference type="NCBI Taxonomy" id="1036808"/>
    <lineage>
        <taxon>Eukaryota</taxon>
        <taxon>Fungi</taxon>
        <taxon>Dikarya</taxon>
        <taxon>Basidiomycota</taxon>
        <taxon>Agaricomycotina</taxon>
        <taxon>Agaricomycetes</taxon>
        <taxon>Agaricomycetidae</taxon>
        <taxon>Boletales</taxon>
        <taxon>Sclerodermatineae</taxon>
        <taxon>Sclerodermataceae</taxon>
        <taxon>Scleroderma</taxon>
    </lineage>
</organism>
<dbReference type="EMBL" id="KN822062">
    <property type="protein sequence ID" value="KIM60430.1"/>
    <property type="molecule type" value="Genomic_DNA"/>
</dbReference>
<reference evidence="2" key="2">
    <citation type="submission" date="2015-01" db="EMBL/GenBank/DDBJ databases">
        <title>Evolutionary Origins and Diversification of the Mycorrhizal Mutualists.</title>
        <authorList>
            <consortium name="DOE Joint Genome Institute"/>
            <consortium name="Mycorrhizal Genomics Consortium"/>
            <person name="Kohler A."/>
            <person name="Kuo A."/>
            <person name="Nagy L.G."/>
            <person name="Floudas D."/>
            <person name="Copeland A."/>
            <person name="Barry K.W."/>
            <person name="Cichocki N."/>
            <person name="Veneault-Fourrey C."/>
            <person name="LaButti K."/>
            <person name="Lindquist E.A."/>
            <person name="Lipzen A."/>
            <person name="Lundell T."/>
            <person name="Morin E."/>
            <person name="Murat C."/>
            <person name="Riley R."/>
            <person name="Ohm R."/>
            <person name="Sun H."/>
            <person name="Tunlid A."/>
            <person name="Henrissat B."/>
            <person name="Grigoriev I.V."/>
            <person name="Hibbett D.S."/>
            <person name="Martin F."/>
        </authorList>
    </citation>
    <scope>NUCLEOTIDE SEQUENCE [LARGE SCALE GENOMIC DNA]</scope>
    <source>
        <strain evidence="2">Foug A</strain>
    </source>
</reference>
<gene>
    <name evidence="1" type="ORF">SCLCIDRAFT_947484</name>
</gene>
<protein>
    <recommendedName>
        <fullName evidence="3">C2H2-type domain-containing protein</fullName>
    </recommendedName>
</protein>
<dbReference type="InParanoid" id="A0A0C3DI94"/>
<evidence type="ECO:0000313" key="2">
    <source>
        <dbReference type="Proteomes" id="UP000053989"/>
    </source>
</evidence>
<dbReference type="OrthoDB" id="2692749at2759"/>
<accession>A0A0C3DI94</accession>
<reference evidence="1 2" key="1">
    <citation type="submission" date="2014-04" db="EMBL/GenBank/DDBJ databases">
        <authorList>
            <consortium name="DOE Joint Genome Institute"/>
            <person name="Kuo A."/>
            <person name="Kohler A."/>
            <person name="Nagy L.G."/>
            <person name="Floudas D."/>
            <person name="Copeland A."/>
            <person name="Barry K.W."/>
            <person name="Cichocki N."/>
            <person name="Veneault-Fourrey C."/>
            <person name="LaButti K."/>
            <person name="Lindquist E.A."/>
            <person name="Lipzen A."/>
            <person name="Lundell T."/>
            <person name="Morin E."/>
            <person name="Murat C."/>
            <person name="Sun H."/>
            <person name="Tunlid A."/>
            <person name="Henrissat B."/>
            <person name="Grigoriev I.V."/>
            <person name="Hibbett D.S."/>
            <person name="Martin F."/>
            <person name="Nordberg H.P."/>
            <person name="Cantor M.N."/>
            <person name="Hua S.X."/>
        </authorList>
    </citation>
    <scope>NUCLEOTIDE SEQUENCE [LARGE SCALE GENOMIC DNA]</scope>
    <source>
        <strain evidence="1 2">Foug A</strain>
    </source>
</reference>
<name>A0A0C3DI94_9AGAM</name>
<keyword evidence="2" id="KW-1185">Reference proteome</keyword>
<evidence type="ECO:0000313" key="1">
    <source>
        <dbReference type="EMBL" id="KIM60430.1"/>
    </source>
</evidence>
<dbReference type="AlphaFoldDB" id="A0A0C3DI94"/>